<protein>
    <submittedName>
        <fullName evidence="10">Family 43 glycosylhydrolase</fullName>
    </submittedName>
</protein>
<evidence type="ECO:0000313" key="10">
    <source>
        <dbReference type="EMBL" id="QIK52247.1"/>
    </source>
</evidence>
<dbReference type="InterPro" id="IPR032291">
    <property type="entry name" value="Abn2_C"/>
</dbReference>
<dbReference type="InterPro" id="IPR050727">
    <property type="entry name" value="GH43_arabinanases"/>
</dbReference>
<proteinExistence type="inferred from homology"/>
<keyword evidence="8" id="KW-0732">Signal</keyword>
<feature type="site" description="Important for catalytic activity, responsible for pKa modulation of the active site Glu and correct orientation of both the proton donor and substrate" evidence="6">
    <location>
        <position position="175"/>
    </location>
</feature>
<reference evidence="10 11" key="1">
    <citation type="journal article" date="2017" name="Int. J. Syst. Evol. Microbiol.">
        <title>Jeotgalibaca porci sp. nov. and Jeotgalibaca arthritidis sp. nov., isolated from pigs, and emended description of the genus Jeotgalibaca.</title>
        <authorList>
            <person name="Zamora L."/>
            <person name="Perez-Sancho M."/>
            <person name="Dominguez L."/>
            <person name="Fernandez-Garayzabal J.F."/>
            <person name="Vela A.I."/>
        </authorList>
    </citation>
    <scope>NUCLEOTIDE SEQUENCE [LARGE SCALE GENOMIC DNA]</scope>
    <source>
        <strain evidence="10 11">CCUG 69148</strain>
    </source>
</reference>
<dbReference type="GeneID" id="94553512"/>
<dbReference type="InterPro" id="IPR006710">
    <property type="entry name" value="Glyco_hydro_43"/>
</dbReference>
<feature type="chain" id="PRO_5038839890" evidence="8">
    <location>
        <begin position="18"/>
        <end position="472"/>
    </location>
</feature>
<dbReference type="EMBL" id="CP049889">
    <property type="protein sequence ID" value="QIK52247.1"/>
    <property type="molecule type" value="Genomic_DNA"/>
</dbReference>
<dbReference type="KEGG" id="jpo:G7058_09465"/>
<dbReference type="InterPro" id="IPR023296">
    <property type="entry name" value="Glyco_hydro_beta-prop_sf"/>
</dbReference>
<evidence type="ECO:0000313" key="11">
    <source>
        <dbReference type="Proteomes" id="UP000501830"/>
    </source>
</evidence>
<dbReference type="Gene3D" id="2.40.128.10">
    <property type="match status" value="1"/>
</dbReference>
<dbReference type="PROSITE" id="PS51257">
    <property type="entry name" value="PROKAR_LIPOPROTEIN"/>
    <property type="match status" value="1"/>
</dbReference>
<evidence type="ECO:0000256" key="3">
    <source>
        <dbReference type="ARBA" id="ARBA00022801"/>
    </source>
</evidence>
<evidence type="ECO:0000259" key="9">
    <source>
        <dbReference type="Pfam" id="PF16369"/>
    </source>
</evidence>
<evidence type="ECO:0000256" key="6">
    <source>
        <dbReference type="PIRSR" id="PIRSR606710-2"/>
    </source>
</evidence>
<keyword evidence="11" id="KW-1185">Reference proteome</keyword>
<dbReference type="Pfam" id="PF16369">
    <property type="entry name" value="GH43_C"/>
    <property type="match status" value="1"/>
</dbReference>
<dbReference type="Proteomes" id="UP000501830">
    <property type="component" value="Chromosome"/>
</dbReference>
<evidence type="ECO:0000256" key="4">
    <source>
        <dbReference type="ARBA" id="ARBA00023295"/>
    </source>
</evidence>
<feature type="signal peptide" evidence="8">
    <location>
        <begin position="1"/>
        <end position="17"/>
    </location>
</feature>
<evidence type="ECO:0000256" key="5">
    <source>
        <dbReference type="PIRSR" id="PIRSR606710-1"/>
    </source>
</evidence>
<name>A0A6G7WJ50_9LACT</name>
<comment type="similarity">
    <text evidence="2 7">Belongs to the glycosyl hydrolase 43 family.</text>
</comment>
<evidence type="ECO:0000256" key="2">
    <source>
        <dbReference type="ARBA" id="ARBA00009865"/>
    </source>
</evidence>
<dbReference type="PANTHER" id="PTHR43301:SF3">
    <property type="entry name" value="ARABINAN ENDO-1,5-ALPHA-L-ARABINOSIDASE A-RELATED"/>
    <property type="match status" value="1"/>
</dbReference>
<evidence type="ECO:0000256" key="8">
    <source>
        <dbReference type="SAM" id="SignalP"/>
    </source>
</evidence>
<organism evidence="10 11">
    <name type="scientific">Jeotgalibaca porci</name>
    <dbReference type="NCBI Taxonomy" id="1868793"/>
    <lineage>
        <taxon>Bacteria</taxon>
        <taxon>Bacillati</taxon>
        <taxon>Bacillota</taxon>
        <taxon>Bacilli</taxon>
        <taxon>Lactobacillales</taxon>
        <taxon>Carnobacteriaceae</taxon>
        <taxon>Jeotgalibaca</taxon>
    </lineage>
</organism>
<feature type="domain" description="Extracellular endo-alpha-(1-&gt;5)-L-arabinanase C-terminal" evidence="9">
    <location>
        <begin position="367"/>
        <end position="468"/>
    </location>
</feature>
<keyword evidence="4 7" id="KW-0326">Glycosidase</keyword>
<dbReference type="AlphaFoldDB" id="A0A6G7WJ50"/>
<comment type="pathway">
    <text evidence="1">Glycan metabolism; L-arabinan degradation.</text>
</comment>
<evidence type="ECO:0000256" key="1">
    <source>
        <dbReference type="ARBA" id="ARBA00004834"/>
    </source>
</evidence>
<dbReference type="Pfam" id="PF04616">
    <property type="entry name" value="Glyco_hydro_43"/>
    <property type="match status" value="1"/>
</dbReference>
<evidence type="ECO:0000256" key="7">
    <source>
        <dbReference type="RuleBase" id="RU361187"/>
    </source>
</evidence>
<dbReference type="Gene3D" id="2.115.10.20">
    <property type="entry name" value="Glycosyl hydrolase domain, family 43"/>
    <property type="match status" value="1"/>
</dbReference>
<dbReference type="RefSeq" id="WP_166063312.1">
    <property type="nucleotide sequence ID" value="NZ_CP049889.1"/>
</dbReference>
<accession>A0A6G7WJ50</accession>
<sequence length="472" mass="53065">MKKVGALLLLSSALLSACSFENSNVKTVKQVLEKPQFENTSVHDPSVWLDGNEKYIIGSHLQFAKSKDLMKWETLSESVASSQLFEDVFKEFEEEFSYAQTTTFWASDIIQLEDGRYYLYYCLCEGSSPLSVLGLAVSDDIEGPYEKVESFLTSGRGRSPDGQPYNATIHPNAIDPHVFYDEAGELWMVYGSYSGGIFILPLDKTTGLPTEETYGTKLLGGNHARIEAPYILYNQETMFYYLFTSFGGLDADGSYNIRVARSKNPDGPYEDMNNQDMIDAKGEDGTIFDDISIAPYGTKVLGNYLWQYSENEEYGYVSPGHNSAYYDEELNQYFILFHTRFPESGEMHEVRVHALLFNADGWPVIAPRRYAGEKIETVSYGDVQGDYLIIEDQNTIVPDTIVSQGITITNKKISGDYSGKVELGEQGLATVQLNGETVNGHFLPQWDEYTEKQTMTFTGLTPEGKAFMMVRK</sequence>
<dbReference type="SUPFAM" id="SSF75005">
    <property type="entry name" value="Arabinanase/levansucrase/invertase"/>
    <property type="match status" value="1"/>
</dbReference>
<keyword evidence="3 7" id="KW-0378">Hydrolase</keyword>
<dbReference type="PANTHER" id="PTHR43301">
    <property type="entry name" value="ARABINAN ENDO-1,5-ALPHA-L-ARABINOSIDASE"/>
    <property type="match status" value="1"/>
</dbReference>
<dbReference type="GO" id="GO:0005975">
    <property type="term" value="P:carbohydrate metabolic process"/>
    <property type="evidence" value="ECO:0007669"/>
    <property type="project" value="InterPro"/>
</dbReference>
<feature type="active site" description="Proton acceptor" evidence="5">
    <location>
        <position position="44"/>
    </location>
</feature>
<feature type="active site" description="Proton donor" evidence="5">
    <location>
        <position position="227"/>
    </location>
</feature>
<gene>
    <name evidence="10" type="ORF">G7058_09465</name>
</gene>
<dbReference type="GO" id="GO:0004553">
    <property type="term" value="F:hydrolase activity, hydrolyzing O-glycosyl compounds"/>
    <property type="evidence" value="ECO:0007669"/>
    <property type="project" value="InterPro"/>
</dbReference>